<accession>A0A2M6UNY3</accession>
<name>A0A2M6UNY3_9BRAD</name>
<evidence type="ECO:0000313" key="2">
    <source>
        <dbReference type="Proteomes" id="UP000228930"/>
    </source>
</evidence>
<dbReference type="AlphaFoldDB" id="A0A2M6UNY3"/>
<comment type="caution">
    <text evidence="1">The sequence shown here is derived from an EMBL/GenBank/DDBJ whole genome shotgun (WGS) entry which is preliminary data.</text>
</comment>
<proteinExistence type="predicted"/>
<evidence type="ECO:0000313" key="1">
    <source>
        <dbReference type="EMBL" id="PIT06322.1"/>
    </source>
</evidence>
<gene>
    <name evidence="1" type="ORF">TSA1_26650</name>
</gene>
<organism evidence="1 2">
    <name type="scientific">Bradyrhizobium nitroreducens</name>
    <dbReference type="NCBI Taxonomy" id="709803"/>
    <lineage>
        <taxon>Bacteria</taxon>
        <taxon>Pseudomonadati</taxon>
        <taxon>Pseudomonadota</taxon>
        <taxon>Alphaproteobacteria</taxon>
        <taxon>Hyphomicrobiales</taxon>
        <taxon>Nitrobacteraceae</taxon>
        <taxon>Bradyrhizobium</taxon>
    </lineage>
</organism>
<sequence length="95" mass="10900">MSKLAFTSHASSRMQQRAIPYIVVDLLHRYGRSARSHHADVLFFDKSAVKQLTRDMGGPRGMKVIERWLDVYAVVADDGSLITVAHQGRRHLRRR</sequence>
<reference evidence="1 2" key="1">
    <citation type="submission" date="2015-06" db="EMBL/GenBank/DDBJ databases">
        <title>Comparative genome analysis of nirS-carrying Bradyrhizobium sp. strains.</title>
        <authorList>
            <person name="Ishii S."/>
            <person name="Jang J."/>
            <person name="Nishizawa T."/>
            <person name="Senoo K."/>
        </authorList>
    </citation>
    <scope>NUCLEOTIDE SEQUENCE [LARGE SCALE GENOMIC DNA]</scope>
    <source>
        <strain evidence="1 2">TSA1</strain>
    </source>
</reference>
<evidence type="ECO:0008006" key="3">
    <source>
        <dbReference type="Google" id="ProtNLM"/>
    </source>
</evidence>
<protein>
    <recommendedName>
        <fullName evidence="3">DUF4258 domain-containing protein</fullName>
    </recommendedName>
</protein>
<keyword evidence="2" id="KW-1185">Reference proteome</keyword>
<dbReference type="EMBL" id="LFJC01000003">
    <property type="protein sequence ID" value="PIT06322.1"/>
    <property type="molecule type" value="Genomic_DNA"/>
</dbReference>
<dbReference type="RefSeq" id="WP_100181364.1">
    <property type="nucleotide sequence ID" value="NZ_LFJC01000003.1"/>
</dbReference>
<dbReference type="Proteomes" id="UP000228930">
    <property type="component" value="Unassembled WGS sequence"/>
</dbReference>